<organism evidence="1 2">
    <name type="scientific">Paenibacillus polymyxa</name>
    <name type="common">Bacillus polymyxa</name>
    <dbReference type="NCBI Taxonomy" id="1406"/>
    <lineage>
        <taxon>Bacteria</taxon>
        <taxon>Bacillati</taxon>
        <taxon>Bacillota</taxon>
        <taxon>Bacilli</taxon>
        <taxon>Bacillales</taxon>
        <taxon>Paenibacillaceae</taxon>
        <taxon>Paenibacillus</taxon>
    </lineage>
</organism>
<sequence length="131" mass="15528">MWNPYEHSRQHPHDFIVEYRFYTPEEGGRKQLPIQGYRCDFSYEGDDITTTGIYAIHPEFEDEEGQLIMDTRHPVHREGQARMWILFGEMREKVHRHRIHVGTRGYFMEGPRRVGEVEVTSLVGLLTNPLD</sequence>
<name>A0A0F6EXE0_PAEPO</name>
<dbReference type="GeneID" id="93350282"/>
<evidence type="ECO:0000313" key="1">
    <source>
        <dbReference type="EMBL" id="SUA68032.1"/>
    </source>
</evidence>
<accession>A0A0F6EXE0</accession>
<dbReference type="KEGG" id="ppoy:RE92_05000"/>
<evidence type="ECO:0000313" key="2">
    <source>
        <dbReference type="Proteomes" id="UP000254400"/>
    </source>
</evidence>
<reference evidence="1 2" key="1">
    <citation type="submission" date="2018-06" db="EMBL/GenBank/DDBJ databases">
        <authorList>
            <consortium name="Pathogen Informatics"/>
            <person name="Doyle S."/>
        </authorList>
    </citation>
    <scope>NUCLEOTIDE SEQUENCE [LARGE SCALE GENOMIC DNA]</scope>
    <source>
        <strain evidence="1 2">NCTC10343</strain>
    </source>
</reference>
<gene>
    <name evidence="1" type="ORF">NCTC10343_01495</name>
</gene>
<proteinExistence type="predicted"/>
<dbReference type="Proteomes" id="UP000254400">
    <property type="component" value="Unassembled WGS sequence"/>
</dbReference>
<dbReference type="Gene3D" id="2.40.30.10">
    <property type="entry name" value="Translation factors"/>
    <property type="match status" value="1"/>
</dbReference>
<dbReference type="AlphaFoldDB" id="A0A0F6EXE0"/>
<dbReference type="EMBL" id="UGSC01000001">
    <property type="protein sequence ID" value="SUA68032.1"/>
    <property type="molecule type" value="Genomic_DNA"/>
</dbReference>
<dbReference type="RefSeq" id="WP_013370043.1">
    <property type="nucleotide sequence ID" value="NZ_CP009909.1"/>
</dbReference>
<protein>
    <submittedName>
        <fullName evidence="1">Integron gene cassette protein</fullName>
    </submittedName>
</protein>